<organism evidence="1 2">
    <name type="scientific">Schumannella luteola</name>
    <dbReference type="NCBI Taxonomy" id="472059"/>
    <lineage>
        <taxon>Bacteria</taxon>
        <taxon>Bacillati</taxon>
        <taxon>Actinomycetota</taxon>
        <taxon>Actinomycetes</taxon>
        <taxon>Micrococcales</taxon>
        <taxon>Microbacteriaceae</taxon>
        <taxon>Schumannella</taxon>
    </lineage>
</organism>
<evidence type="ECO:0008006" key="3">
    <source>
        <dbReference type="Google" id="ProtNLM"/>
    </source>
</evidence>
<evidence type="ECO:0000313" key="1">
    <source>
        <dbReference type="EMBL" id="NYH00205.1"/>
    </source>
</evidence>
<dbReference type="Proteomes" id="UP000553888">
    <property type="component" value="Unassembled WGS sequence"/>
</dbReference>
<reference evidence="1 2" key="1">
    <citation type="submission" date="2020-07" db="EMBL/GenBank/DDBJ databases">
        <title>Sequencing the genomes of 1000 actinobacteria strains.</title>
        <authorList>
            <person name="Klenk H.-P."/>
        </authorList>
    </citation>
    <scope>NUCLEOTIDE SEQUENCE [LARGE SCALE GENOMIC DNA]</scope>
    <source>
        <strain evidence="1 2">DSM 23141</strain>
    </source>
</reference>
<keyword evidence="2" id="KW-1185">Reference proteome</keyword>
<protein>
    <recommendedName>
        <fullName evidence="3">GIY-YIG nuclease family protein</fullName>
    </recommendedName>
</protein>
<proteinExistence type="predicted"/>
<dbReference type="AlphaFoldDB" id="A0A852YFY6"/>
<evidence type="ECO:0000313" key="2">
    <source>
        <dbReference type="Proteomes" id="UP000553888"/>
    </source>
</evidence>
<sequence length="204" mass="22312">MTPKRDQLREQGAGPGCCAPDCGDTADPDALVPLCPHHLALAVDGATSGIEDALPAPCVACGSRLGVRYPSGWLCAVCEWRHGELPDDLGERGGRPLRVDVVYYLRVADRGHSGDGDRFKIGTSGNLGQRMQQLWHDELVAIERGDRHRERARHAQFAATRYGTTEWFARSDELDAHLAALSAGVDDPWLLHARWRSEALALRG</sequence>
<dbReference type="RefSeq" id="WP_246286781.1">
    <property type="nucleotide sequence ID" value="NZ_JACBZY010000001.1"/>
</dbReference>
<dbReference type="EMBL" id="JACBZY010000001">
    <property type="protein sequence ID" value="NYH00205.1"/>
    <property type="molecule type" value="Genomic_DNA"/>
</dbReference>
<name>A0A852YFY6_9MICO</name>
<accession>A0A852YFY6</accession>
<gene>
    <name evidence="1" type="ORF">BJ979_002830</name>
</gene>
<comment type="caution">
    <text evidence="1">The sequence shown here is derived from an EMBL/GenBank/DDBJ whole genome shotgun (WGS) entry which is preliminary data.</text>
</comment>